<comment type="caution">
    <text evidence="19">The sequence shown here is derived from an EMBL/GenBank/DDBJ whole genome shotgun (WGS) entry which is preliminary data.</text>
</comment>
<keyword evidence="20" id="KW-1185">Reference proteome</keyword>
<keyword evidence="7" id="KW-1278">Translocase</keyword>
<evidence type="ECO:0000256" key="15">
    <source>
        <dbReference type="RuleBase" id="RU004024"/>
    </source>
</evidence>
<accession>A0A1H3H8M1</accession>
<dbReference type="InterPro" id="IPR045187">
    <property type="entry name" value="CcO_II"/>
</dbReference>
<dbReference type="RefSeq" id="WP_176765459.1">
    <property type="nucleotide sequence ID" value="NZ_FNOS01000005.1"/>
</dbReference>
<dbReference type="SUPFAM" id="SSF49503">
    <property type="entry name" value="Cupredoxins"/>
    <property type="match status" value="1"/>
</dbReference>
<evidence type="ECO:0000256" key="6">
    <source>
        <dbReference type="ARBA" id="ARBA00022723"/>
    </source>
</evidence>
<dbReference type="InterPro" id="IPR011759">
    <property type="entry name" value="Cyt_c_oxidase_su2_TM_dom"/>
</dbReference>
<evidence type="ECO:0000259" key="17">
    <source>
        <dbReference type="PROSITE" id="PS50857"/>
    </source>
</evidence>
<reference evidence="19 20" key="1">
    <citation type="submission" date="2016-10" db="EMBL/GenBank/DDBJ databases">
        <authorList>
            <person name="Varghese N."/>
            <person name="Submissions S."/>
        </authorList>
    </citation>
    <scope>NUCLEOTIDE SEQUENCE [LARGE SCALE GENOMIC DNA]</scope>
    <source>
        <strain evidence="19 20">DSM 20748</strain>
    </source>
</reference>
<feature type="transmembrane region" description="Helical" evidence="16">
    <location>
        <begin position="33"/>
        <end position="58"/>
    </location>
</feature>
<evidence type="ECO:0000256" key="4">
    <source>
        <dbReference type="ARBA" id="ARBA00022660"/>
    </source>
</evidence>
<dbReference type="InterPro" id="IPR014222">
    <property type="entry name" value="Cyt_c_oxidase_su2"/>
</dbReference>
<keyword evidence="11 16" id="KW-0472">Membrane</keyword>
<keyword evidence="8 14" id="KW-0249">Electron transport</keyword>
<dbReference type="InterPro" id="IPR001505">
    <property type="entry name" value="Copper_CuA"/>
</dbReference>
<dbReference type="Proteomes" id="UP000198647">
    <property type="component" value="Unassembled WGS sequence"/>
</dbReference>
<dbReference type="Gene3D" id="2.60.40.420">
    <property type="entry name" value="Cupredoxins - blue copper proteins"/>
    <property type="match status" value="1"/>
</dbReference>
<dbReference type="PANTHER" id="PTHR22888">
    <property type="entry name" value="CYTOCHROME C OXIDASE, SUBUNIT II"/>
    <property type="match status" value="1"/>
</dbReference>
<dbReference type="Gene3D" id="1.10.287.90">
    <property type="match status" value="1"/>
</dbReference>
<evidence type="ECO:0000313" key="20">
    <source>
        <dbReference type="Proteomes" id="UP000198647"/>
    </source>
</evidence>
<evidence type="ECO:0000313" key="19">
    <source>
        <dbReference type="EMBL" id="SDY11124.1"/>
    </source>
</evidence>
<evidence type="ECO:0000256" key="13">
    <source>
        <dbReference type="ARBA" id="ARBA00047816"/>
    </source>
</evidence>
<evidence type="ECO:0000256" key="14">
    <source>
        <dbReference type="RuleBase" id="RU000456"/>
    </source>
</evidence>
<keyword evidence="6 15" id="KW-0479">Metal-binding</keyword>
<evidence type="ECO:0000256" key="2">
    <source>
        <dbReference type="ARBA" id="ARBA00007866"/>
    </source>
</evidence>
<dbReference type="PROSITE" id="PS00078">
    <property type="entry name" value="COX2"/>
    <property type="match status" value="1"/>
</dbReference>
<protein>
    <recommendedName>
        <fullName evidence="15">Cytochrome c oxidase subunit 2</fullName>
        <ecNumber evidence="15">7.1.1.9</ecNumber>
    </recommendedName>
</protein>
<keyword evidence="9 16" id="KW-1133">Transmembrane helix</keyword>
<dbReference type="PROSITE" id="PS51257">
    <property type="entry name" value="PROKAR_LIPOPROTEIN"/>
    <property type="match status" value="1"/>
</dbReference>
<dbReference type="SUPFAM" id="SSF81464">
    <property type="entry name" value="Cytochrome c oxidase subunit II-like, transmembrane region"/>
    <property type="match status" value="1"/>
</dbReference>
<evidence type="ECO:0000256" key="5">
    <source>
        <dbReference type="ARBA" id="ARBA00022692"/>
    </source>
</evidence>
<evidence type="ECO:0000256" key="1">
    <source>
        <dbReference type="ARBA" id="ARBA00004141"/>
    </source>
</evidence>
<dbReference type="EMBL" id="FNOS01000005">
    <property type="protein sequence ID" value="SDY11124.1"/>
    <property type="molecule type" value="Genomic_DNA"/>
</dbReference>
<keyword evidence="10 15" id="KW-0186">Copper</keyword>
<comment type="subcellular location">
    <subcellularLocation>
        <location evidence="14">Cell membrane</location>
        <topology evidence="14">Multi-pass membrane protein</topology>
    </subcellularLocation>
    <subcellularLocation>
        <location evidence="1">Membrane</location>
        <topology evidence="1">Multi-pass membrane protein</topology>
    </subcellularLocation>
</comment>
<evidence type="ECO:0000256" key="3">
    <source>
        <dbReference type="ARBA" id="ARBA00022448"/>
    </source>
</evidence>
<comment type="similarity">
    <text evidence="2 14">Belongs to the cytochrome c oxidase subunit 2 family.</text>
</comment>
<feature type="domain" description="Cytochrome oxidase subunit II copper A binding" evidence="17">
    <location>
        <begin position="114"/>
        <end position="225"/>
    </location>
</feature>
<dbReference type="InterPro" id="IPR036257">
    <property type="entry name" value="Cyt_c_oxidase_su2_TM_sf"/>
</dbReference>
<comment type="function">
    <text evidence="12 15">Subunits I and II form the functional core of the enzyme complex. Electrons originating in cytochrome c are transferred via heme a and Cu(A) to the binuclear center formed by heme a3 and Cu(B).</text>
</comment>
<sequence length="227" mass="25859">MKKLLPVLIMLFLTGCNVRTLNPVSETGADQAFLIKLSFGIMMFVVAVVCVLFIIFTVKYHENDLNRKDIPKHEEGSRVLEILWTTIPFVLLAILAVPTVMYTFQASNTEAGSEDTLHVDVIAEQWNWTFAYENGKETHKELVLPVDREVVLHLKSTDVIHSFWVPRLIGKRDTIPGEENELKVTPDQTGTYQGKCAEFCGLGHTDMRFDTEVIPAEEFEEWLSEEK</sequence>
<name>A0A1H3H8M1_9BACI</name>
<dbReference type="PROSITE" id="PS50857">
    <property type="entry name" value="COX2_CUA"/>
    <property type="match status" value="1"/>
</dbReference>
<keyword evidence="4 14" id="KW-0679">Respiratory chain</keyword>
<evidence type="ECO:0000256" key="8">
    <source>
        <dbReference type="ARBA" id="ARBA00022982"/>
    </source>
</evidence>
<evidence type="ECO:0000256" key="11">
    <source>
        <dbReference type="ARBA" id="ARBA00023136"/>
    </source>
</evidence>
<dbReference type="NCBIfam" id="TIGR02866">
    <property type="entry name" value="CoxB"/>
    <property type="match status" value="1"/>
</dbReference>
<feature type="transmembrane region" description="Helical" evidence="16">
    <location>
        <begin position="79"/>
        <end position="104"/>
    </location>
</feature>
<feature type="domain" description="Cytochrome oxidase subunit II transmembrane region profile" evidence="18">
    <location>
        <begin position="12"/>
        <end position="110"/>
    </location>
</feature>
<evidence type="ECO:0000256" key="16">
    <source>
        <dbReference type="SAM" id="Phobius"/>
    </source>
</evidence>
<evidence type="ECO:0000259" key="18">
    <source>
        <dbReference type="PROSITE" id="PS50999"/>
    </source>
</evidence>
<gene>
    <name evidence="19" type="ORF">SAMN04488081_2082</name>
</gene>
<keyword evidence="5 14" id="KW-0812">Transmembrane</keyword>
<evidence type="ECO:0000256" key="12">
    <source>
        <dbReference type="ARBA" id="ARBA00024688"/>
    </source>
</evidence>
<keyword evidence="3 14" id="KW-0813">Transport</keyword>
<comment type="cofactor">
    <cofactor evidence="15">
        <name>Cu cation</name>
        <dbReference type="ChEBI" id="CHEBI:23378"/>
    </cofactor>
    <text evidence="15">Binds a copper A center.</text>
</comment>
<proteinExistence type="inferred from homology"/>
<evidence type="ECO:0000256" key="7">
    <source>
        <dbReference type="ARBA" id="ARBA00022967"/>
    </source>
</evidence>
<dbReference type="InterPro" id="IPR002429">
    <property type="entry name" value="CcO_II-like_C"/>
</dbReference>
<dbReference type="PANTHER" id="PTHR22888:SF10">
    <property type="entry name" value="CYTOCHROME C OXIDASE SUBUNIT 2"/>
    <property type="match status" value="1"/>
</dbReference>
<evidence type="ECO:0000256" key="9">
    <source>
        <dbReference type="ARBA" id="ARBA00022989"/>
    </source>
</evidence>
<comment type="catalytic activity">
    <reaction evidence="13 15">
        <text>4 Fe(II)-[cytochrome c] + O2 + 8 H(+)(in) = 4 Fe(III)-[cytochrome c] + 2 H2O + 4 H(+)(out)</text>
        <dbReference type="Rhea" id="RHEA:11436"/>
        <dbReference type="Rhea" id="RHEA-COMP:10350"/>
        <dbReference type="Rhea" id="RHEA-COMP:14399"/>
        <dbReference type="ChEBI" id="CHEBI:15377"/>
        <dbReference type="ChEBI" id="CHEBI:15378"/>
        <dbReference type="ChEBI" id="CHEBI:15379"/>
        <dbReference type="ChEBI" id="CHEBI:29033"/>
        <dbReference type="ChEBI" id="CHEBI:29034"/>
        <dbReference type="EC" id="7.1.1.9"/>
    </reaction>
</comment>
<dbReference type="InterPro" id="IPR008972">
    <property type="entry name" value="Cupredoxin"/>
</dbReference>
<dbReference type="Pfam" id="PF00116">
    <property type="entry name" value="COX2"/>
    <property type="match status" value="1"/>
</dbReference>
<evidence type="ECO:0000256" key="10">
    <source>
        <dbReference type="ARBA" id="ARBA00023008"/>
    </source>
</evidence>
<dbReference type="PROSITE" id="PS50999">
    <property type="entry name" value="COX2_TM"/>
    <property type="match status" value="1"/>
</dbReference>
<dbReference type="Pfam" id="PF02790">
    <property type="entry name" value="COX2_TM"/>
    <property type="match status" value="1"/>
</dbReference>
<organism evidence="19 20">
    <name type="scientific">Salimicrobium album</name>
    <dbReference type="NCBI Taxonomy" id="50717"/>
    <lineage>
        <taxon>Bacteria</taxon>
        <taxon>Bacillati</taxon>
        <taxon>Bacillota</taxon>
        <taxon>Bacilli</taxon>
        <taxon>Bacillales</taxon>
        <taxon>Bacillaceae</taxon>
        <taxon>Salimicrobium</taxon>
    </lineage>
</organism>
<dbReference type="EC" id="7.1.1.9" evidence="15"/>